<evidence type="ECO:0000313" key="3">
    <source>
        <dbReference type="Proteomes" id="UP001154061"/>
    </source>
</evidence>
<comment type="caution">
    <text evidence="2">The sequence shown here is derived from an EMBL/GenBank/DDBJ whole genome shotgun (WGS) entry which is preliminary data.</text>
</comment>
<accession>A0A9Q4L068</accession>
<name>A0A9Q4L068_9EURY</name>
<keyword evidence="3" id="KW-1185">Reference proteome</keyword>
<dbReference type="PANTHER" id="PTHR34203:SF15">
    <property type="entry name" value="SLL1173 PROTEIN"/>
    <property type="match status" value="1"/>
</dbReference>
<dbReference type="InterPro" id="IPR029063">
    <property type="entry name" value="SAM-dependent_MTases_sf"/>
</dbReference>
<gene>
    <name evidence="2" type="ORF">NDI89_00205</name>
</gene>
<keyword evidence="2" id="KW-0489">Methyltransferase</keyword>
<dbReference type="SUPFAM" id="SSF53335">
    <property type="entry name" value="S-adenosyl-L-methionine-dependent methyltransferases"/>
    <property type="match status" value="1"/>
</dbReference>
<dbReference type="RefSeq" id="WP_277519444.1">
    <property type="nucleotide sequence ID" value="NZ_JAMQOT010000001.1"/>
</dbReference>
<dbReference type="GO" id="GO:0008168">
    <property type="term" value="F:methyltransferase activity"/>
    <property type="evidence" value="ECO:0007669"/>
    <property type="project" value="UniProtKB-KW"/>
</dbReference>
<keyword evidence="2" id="KW-0808">Transferase</keyword>
<dbReference type="InterPro" id="IPR052514">
    <property type="entry name" value="SAM-dependent_MTase"/>
</dbReference>
<dbReference type="EMBL" id="JAMQOT010000001">
    <property type="protein sequence ID" value="MDF9743997.1"/>
    <property type="molecule type" value="Genomic_DNA"/>
</dbReference>
<dbReference type="InterPro" id="IPR006342">
    <property type="entry name" value="FkbM_mtfrase"/>
</dbReference>
<reference evidence="2" key="1">
    <citation type="submission" date="2022-06" db="EMBL/GenBank/DDBJ databases">
        <title>Natrinema sp. a new haloarchaeum isolate from saline soil.</title>
        <authorList>
            <person name="Strakova D."/>
            <person name="Galisteo C."/>
            <person name="Sanchez-Porro C."/>
            <person name="Ventosa A."/>
        </authorList>
    </citation>
    <scope>NUCLEOTIDE SEQUENCE</scope>
    <source>
        <strain evidence="2">S1CR25-10</strain>
    </source>
</reference>
<dbReference type="AlphaFoldDB" id="A0A9Q4L068"/>
<evidence type="ECO:0000259" key="1">
    <source>
        <dbReference type="Pfam" id="PF05050"/>
    </source>
</evidence>
<sequence>MATANAIDTIRRDGVTEALSKGGVRFPTSVAIPYEMVLHRLSPAHDFVRITPAGETWVAANGSTGDVYHFPRCPHAGQYRQVSQGYADNMISKYTLEGVVEIEPDDTVVDAGAFVGAFTRGAASTAARVLAIEPSPATLHALKLNTSRLSNVTAIHGALWSESKPLQLRLGADASDHSLIDVDDEATGRRVPVPADRLDALASERGLDEIDFLKLDAEGAEPEVLAGTSGIGIRKLAVDSRPERRGTSTVEDVRTILEDRGYATATDDGIVFARQRS</sequence>
<dbReference type="Proteomes" id="UP001154061">
    <property type="component" value="Unassembled WGS sequence"/>
</dbReference>
<proteinExistence type="predicted"/>
<dbReference type="GO" id="GO:0032259">
    <property type="term" value="P:methylation"/>
    <property type="evidence" value="ECO:0007669"/>
    <property type="project" value="UniProtKB-KW"/>
</dbReference>
<dbReference type="Pfam" id="PF05050">
    <property type="entry name" value="Methyltransf_21"/>
    <property type="match status" value="1"/>
</dbReference>
<protein>
    <submittedName>
        <fullName evidence="2">FkbM family methyltransferase</fullName>
    </submittedName>
</protein>
<dbReference type="NCBIfam" id="TIGR01444">
    <property type="entry name" value="fkbM_fam"/>
    <property type="match status" value="1"/>
</dbReference>
<dbReference type="PANTHER" id="PTHR34203">
    <property type="entry name" value="METHYLTRANSFERASE, FKBM FAMILY PROTEIN"/>
    <property type="match status" value="1"/>
</dbReference>
<dbReference type="Gene3D" id="3.40.50.150">
    <property type="entry name" value="Vaccinia Virus protein VP39"/>
    <property type="match status" value="1"/>
</dbReference>
<feature type="domain" description="Methyltransferase FkbM" evidence="1">
    <location>
        <begin position="110"/>
        <end position="262"/>
    </location>
</feature>
<evidence type="ECO:0000313" key="2">
    <source>
        <dbReference type="EMBL" id="MDF9743997.1"/>
    </source>
</evidence>
<organism evidence="2 3">
    <name type="scientific">Natrinema salsiterrestre</name>
    <dbReference type="NCBI Taxonomy" id="2950540"/>
    <lineage>
        <taxon>Archaea</taxon>
        <taxon>Methanobacteriati</taxon>
        <taxon>Methanobacteriota</taxon>
        <taxon>Stenosarchaea group</taxon>
        <taxon>Halobacteria</taxon>
        <taxon>Halobacteriales</taxon>
        <taxon>Natrialbaceae</taxon>
        <taxon>Natrinema</taxon>
    </lineage>
</organism>